<keyword evidence="4" id="KW-1185">Reference proteome</keyword>
<dbReference type="PANTHER" id="PTHR13939:SF0">
    <property type="entry name" value="NMN AMIDOHYDROLASE-LIKE PROTEIN YFAY"/>
    <property type="match status" value="1"/>
</dbReference>
<dbReference type="AlphaFoldDB" id="A0AAV3UKH3"/>
<comment type="caution">
    <text evidence="3">The sequence shown here is derived from an EMBL/GenBank/DDBJ whole genome shotgun (WGS) entry which is preliminary data.</text>
</comment>
<dbReference type="EMBL" id="BAABKX010000015">
    <property type="protein sequence ID" value="GAA5055165.1"/>
    <property type="molecule type" value="Genomic_DNA"/>
</dbReference>
<dbReference type="GeneID" id="68614691"/>
<dbReference type="InterPro" id="IPR036425">
    <property type="entry name" value="MoaB/Mog-like_dom_sf"/>
</dbReference>
<dbReference type="Proteomes" id="UP001501729">
    <property type="component" value="Unassembled WGS sequence"/>
</dbReference>
<dbReference type="InterPro" id="IPR050101">
    <property type="entry name" value="CinA"/>
</dbReference>
<dbReference type="SUPFAM" id="SSF53218">
    <property type="entry name" value="Molybdenum cofactor biosynthesis proteins"/>
    <property type="match status" value="1"/>
</dbReference>
<gene>
    <name evidence="3" type="ORF">GCM10025751_34470</name>
</gene>
<dbReference type="CDD" id="cd00885">
    <property type="entry name" value="cinA"/>
    <property type="match status" value="1"/>
</dbReference>
<organism evidence="3 4">
    <name type="scientific">Haladaptatus pallidirubidus</name>
    <dbReference type="NCBI Taxonomy" id="1008152"/>
    <lineage>
        <taxon>Archaea</taxon>
        <taxon>Methanobacteriati</taxon>
        <taxon>Methanobacteriota</taxon>
        <taxon>Stenosarchaea group</taxon>
        <taxon>Halobacteria</taxon>
        <taxon>Halobacteriales</taxon>
        <taxon>Haladaptataceae</taxon>
        <taxon>Haladaptatus</taxon>
    </lineage>
</organism>
<protein>
    <submittedName>
        <fullName evidence="3">Competence/damage-inducible protein A</fullName>
    </submittedName>
</protein>
<dbReference type="Pfam" id="PF00994">
    <property type="entry name" value="MoCF_biosynth"/>
    <property type="match status" value="1"/>
</dbReference>
<name>A0AAV3UKH3_9EURY</name>
<sequence length="267" mass="28808">MQVAILTVGDELLAGDTVNTNAAWLAEEIHDRGGSVRRILTVPDDADVIANRVHEWRESFDAVVVTGGIGGTPDDVTMDAVSMALDRNAVVDAKTRERLKEKARTFAEENSELTDEYDLELDLNEAAELPAGSRPLVTDAGWAPGCAVENVYVFPGIPREMKAMFELVCDEFDGAVVSETMHTPAPEGALRSVLSAVRERFDVAVGSYPGRGETPGRLKVTSTNSEEVSAAAAWLRNNVETVAMEDIERAESGEENDGVETTNPDSQ</sequence>
<feature type="region of interest" description="Disordered" evidence="1">
    <location>
        <begin position="247"/>
        <end position="267"/>
    </location>
</feature>
<evidence type="ECO:0000313" key="4">
    <source>
        <dbReference type="Proteomes" id="UP001501729"/>
    </source>
</evidence>
<accession>A0AAV3UKH3</accession>
<proteinExistence type="predicted"/>
<dbReference type="InterPro" id="IPR056596">
    <property type="entry name" value="FLAD1_M"/>
</dbReference>
<dbReference type="Pfam" id="PF24102">
    <property type="entry name" value="FLAD1_M"/>
    <property type="match status" value="1"/>
</dbReference>
<dbReference type="SMART" id="SM00852">
    <property type="entry name" value="MoCF_biosynth"/>
    <property type="match status" value="1"/>
</dbReference>
<dbReference type="InterPro" id="IPR001453">
    <property type="entry name" value="MoaB/Mog_dom"/>
</dbReference>
<evidence type="ECO:0000313" key="3">
    <source>
        <dbReference type="EMBL" id="GAA5055165.1"/>
    </source>
</evidence>
<reference evidence="3 4" key="1">
    <citation type="journal article" date="2019" name="Int. J. Syst. Evol. Microbiol.">
        <title>The Global Catalogue of Microorganisms (GCM) 10K type strain sequencing project: providing services to taxonomists for standard genome sequencing and annotation.</title>
        <authorList>
            <consortium name="The Broad Institute Genomics Platform"/>
            <consortium name="The Broad Institute Genome Sequencing Center for Infectious Disease"/>
            <person name="Wu L."/>
            <person name="Ma J."/>
        </authorList>
    </citation>
    <scope>NUCLEOTIDE SEQUENCE [LARGE SCALE GENOMIC DNA]</scope>
    <source>
        <strain evidence="3 4">JCM 17504</strain>
    </source>
</reference>
<evidence type="ECO:0000256" key="1">
    <source>
        <dbReference type="SAM" id="MobiDB-lite"/>
    </source>
</evidence>
<dbReference type="PANTHER" id="PTHR13939">
    <property type="entry name" value="NICOTINAMIDE-NUCLEOTIDE AMIDOHYDROLASE PNCC"/>
    <property type="match status" value="1"/>
</dbReference>
<feature type="domain" description="MoaB/Mog" evidence="2">
    <location>
        <begin position="4"/>
        <end position="175"/>
    </location>
</feature>
<dbReference type="RefSeq" id="WP_227774563.1">
    <property type="nucleotide sequence ID" value="NZ_BAABKX010000015.1"/>
</dbReference>
<evidence type="ECO:0000259" key="2">
    <source>
        <dbReference type="SMART" id="SM00852"/>
    </source>
</evidence>
<dbReference type="Gene3D" id="3.40.980.10">
    <property type="entry name" value="MoaB/Mog-like domain"/>
    <property type="match status" value="1"/>
</dbReference>